<dbReference type="PANTHER" id="PTHR11923">
    <property type="entry name" value="SCAVENGER RECEPTOR CLASS B TYPE-1 SR-B1"/>
    <property type="match status" value="1"/>
</dbReference>
<reference evidence="7 8" key="1">
    <citation type="submission" date="2018-11" db="EMBL/GenBank/DDBJ databases">
        <authorList>
            <consortium name="Pathogen Informatics"/>
        </authorList>
    </citation>
    <scope>NUCLEOTIDE SEQUENCE [LARGE SCALE GENOMIC DNA]</scope>
</reference>
<dbReference type="OrthoDB" id="18585at2759"/>
<evidence type="ECO:0000256" key="2">
    <source>
        <dbReference type="ARBA" id="ARBA00010532"/>
    </source>
</evidence>
<comment type="similarity">
    <text evidence="2">Belongs to the CD36 family.</text>
</comment>
<keyword evidence="5" id="KW-0472">Membrane</keyword>
<sequence length="245" mass="27534">MLEGTDGDYFKSFLDKTERVPLYVDDICRTTQFEFEKEVTVKGINGYRYVLPPDQFDYSINDNCGFCNPSTMSKHGAYDRPVNSTCLPSGLLDISGCQGVLAILYDLVPIIISKPHFYQASDIVQSFVPRFKPTYDDETTLDIEPMTGTVLSAMKRLQINLLVNQFPSIASYSVIRPGAYPLVWLNESFLMDDGTRDDLRSSLFTPQKTVNIICWCAVGVGGRKIRSNLILSHKGYCQVVSIHVL</sequence>
<dbReference type="PANTHER" id="PTHR11923:SF105">
    <property type="entry name" value="PROTEIN CBR-SCAV-1"/>
    <property type="match status" value="1"/>
</dbReference>
<dbReference type="EMBL" id="UYYB01004932">
    <property type="protein sequence ID" value="VDM67227.1"/>
    <property type="molecule type" value="Genomic_DNA"/>
</dbReference>
<name>A0A3P7IS75_STRVU</name>
<dbReference type="GO" id="GO:0005044">
    <property type="term" value="F:scavenger receptor activity"/>
    <property type="evidence" value="ECO:0007669"/>
    <property type="project" value="TreeGrafter"/>
</dbReference>
<evidence type="ECO:0000256" key="6">
    <source>
        <dbReference type="ARBA" id="ARBA00023180"/>
    </source>
</evidence>
<keyword evidence="8" id="KW-1185">Reference proteome</keyword>
<dbReference type="AlphaFoldDB" id="A0A3P7IS75"/>
<evidence type="ECO:0000256" key="3">
    <source>
        <dbReference type="ARBA" id="ARBA00022692"/>
    </source>
</evidence>
<keyword evidence="4" id="KW-1133">Transmembrane helix</keyword>
<keyword evidence="3" id="KW-0812">Transmembrane</keyword>
<gene>
    <name evidence="7" type="ORF">SVUK_LOCUS2225</name>
</gene>
<dbReference type="Proteomes" id="UP000270094">
    <property type="component" value="Unassembled WGS sequence"/>
</dbReference>
<protein>
    <submittedName>
        <fullName evidence="7">Uncharacterized protein</fullName>
    </submittedName>
</protein>
<evidence type="ECO:0000256" key="4">
    <source>
        <dbReference type="ARBA" id="ARBA00022989"/>
    </source>
</evidence>
<evidence type="ECO:0000313" key="8">
    <source>
        <dbReference type="Proteomes" id="UP000270094"/>
    </source>
</evidence>
<accession>A0A3P7IS75</accession>
<dbReference type="GO" id="GO:0016020">
    <property type="term" value="C:membrane"/>
    <property type="evidence" value="ECO:0007669"/>
    <property type="project" value="UniProtKB-SubCell"/>
</dbReference>
<evidence type="ECO:0000256" key="1">
    <source>
        <dbReference type="ARBA" id="ARBA00004370"/>
    </source>
</evidence>
<evidence type="ECO:0000256" key="5">
    <source>
        <dbReference type="ARBA" id="ARBA00023136"/>
    </source>
</evidence>
<comment type="subcellular location">
    <subcellularLocation>
        <location evidence="1">Membrane</location>
    </subcellularLocation>
</comment>
<keyword evidence="6" id="KW-0325">Glycoprotein</keyword>
<proteinExistence type="inferred from homology"/>
<organism evidence="7 8">
    <name type="scientific">Strongylus vulgaris</name>
    <name type="common">Blood worm</name>
    <dbReference type="NCBI Taxonomy" id="40348"/>
    <lineage>
        <taxon>Eukaryota</taxon>
        <taxon>Metazoa</taxon>
        <taxon>Ecdysozoa</taxon>
        <taxon>Nematoda</taxon>
        <taxon>Chromadorea</taxon>
        <taxon>Rhabditida</taxon>
        <taxon>Rhabditina</taxon>
        <taxon>Rhabditomorpha</taxon>
        <taxon>Strongyloidea</taxon>
        <taxon>Strongylidae</taxon>
        <taxon>Strongylus</taxon>
    </lineage>
</organism>
<dbReference type="InterPro" id="IPR002159">
    <property type="entry name" value="CD36_fam"/>
</dbReference>
<evidence type="ECO:0000313" key="7">
    <source>
        <dbReference type="EMBL" id="VDM67227.1"/>
    </source>
</evidence>
<dbReference type="Pfam" id="PF01130">
    <property type="entry name" value="CD36"/>
    <property type="match status" value="1"/>
</dbReference>
<dbReference type="GO" id="GO:0005737">
    <property type="term" value="C:cytoplasm"/>
    <property type="evidence" value="ECO:0007669"/>
    <property type="project" value="TreeGrafter"/>
</dbReference>